<dbReference type="AlphaFoldDB" id="M0L1V0"/>
<dbReference type="Proteomes" id="UP000011524">
    <property type="component" value="Unassembled WGS sequence"/>
</dbReference>
<sequence length="42" mass="4673">MLTHPHNMSQQKSDYADDADIDESLDELASEETLSLIHISDG</sequence>
<comment type="caution">
    <text evidence="2">The sequence shown here is derived from an EMBL/GenBank/DDBJ whole genome shotgun (WGS) entry which is preliminary data.</text>
</comment>
<keyword evidence="3" id="KW-1185">Reference proteome</keyword>
<proteinExistence type="predicted"/>
<name>M0L1V0_HALJT</name>
<gene>
    <name evidence="2" type="ORF">C444_20786</name>
</gene>
<reference evidence="2 3" key="1">
    <citation type="journal article" date="2014" name="PLoS Genet.">
        <title>Phylogenetically driven sequencing of extremely halophilic archaea reveals strategies for static and dynamic osmo-response.</title>
        <authorList>
            <person name="Becker E.A."/>
            <person name="Seitzer P.M."/>
            <person name="Tritt A."/>
            <person name="Larsen D."/>
            <person name="Krusor M."/>
            <person name="Yao A.I."/>
            <person name="Wu D."/>
            <person name="Madern D."/>
            <person name="Eisen J.A."/>
            <person name="Darling A.E."/>
            <person name="Facciotti M.T."/>
        </authorList>
    </citation>
    <scope>NUCLEOTIDE SEQUENCE [LARGE SCALE GENOMIC DNA]</scope>
    <source>
        <strain evidence="3">ATCC 49778 / DSM 6131 / JCM 7785 / NBRC 101032 / NCIMB 13157 / TR-1</strain>
    </source>
</reference>
<evidence type="ECO:0000313" key="2">
    <source>
        <dbReference type="EMBL" id="EMA27058.1"/>
    </source>
</evidence>
<feature type="compositionally biased region" description="Polar residues" evidence="1">
    <location>
        <begin position="1"/>
        <end position="13"/>
    </location>
</feature>
<feature type="non-terminal residue" evidence="2">
    <location>
        <position position="42"/>
    </location>
</feature>
<accession>M0L1V0</accession>
<feature type="region of interest" description="Disordered" evidence="1">
    <location>
        <begin position="1"/>
        <end position="22"/>
    </location>
</feature>
<organism evidence="2 3">
    <name type="scientific">Haloarcula japonica (strain ATCC 49778 / DSM 6131 / JCM 7785 / NBRC 101032 / NCIMB 13157 / TR-1)</name>
    <dbReference type="NCBI Taxonomy" id="1227453"/>
    <lineage>
        <taxon>Archaea</taxon>
        <taxon>Methanobacteriati</taxon>
        <taxon>Methanobacteriota</taxon>
        <taxon>Stenosarchaea group</taxon>
        <taxon>Halobacteria</taxon>
        <taxon>Halobacteriales</taxon>
        <taxon>Haloarculaceae</taxon>
        <taxon>Haloarcula</taxon>
    </lineage>
</organism>
<protein>
    <submittedName>
        <fullName evidence="2">Uncharacterized protein</fullName>
    </submittedName>
</protein>
<evidence type="ECO:0000256" key="1">
    <source>
        <dbReference type="SAM" id="MobiDB-lite"/>
    </source>
</evidence>
<dbReference type="EMBL" id="AOLY01000046">
    <property type="protein sequence ID" value="EMA27058.1"/>
    <property type="molecule type" value="Genomic_DNA"/>
</dbReference>
<evidence type="ECO:0000313" key="3">
    <source>
        <dbReference type="Proteomes" id="UP000011524"/>
    </source>
</evidence>